<keyword evidence="5" id="KW-0812">Transmembrane</keyword>
<keyword evidence="2" id="KW-0863">Zinc-finger</keyword>
<dbReference type="PROSITE" id="PS51292">
    <property type="entry name" value="ZF_RING_CH"/>
    <property type="match status" value="1"/>
</dbReference>
<gene>
    <name evidence="8" type="primary">LOC107786876</name>
</gene>
<dbReference type="OrthoDB" id="1912066at2759"/>
<dbReference type="InterPro" id="IPR011016">
    <property type="entry name" value="Znf_RING-CH"/>
</dbReference>
<dbReference type="SUPFAM" id="SSF57850">
    <property type="entry name" value="RING/U-box"/>
    <property type="match status" value="1"/>
</dbReference>
<dbReference type="OMA" id="SETRVFW"/>
<accession>A0A1S3ZHL9</accession>
<evidence type="ECO:0000313" key="8">
    <source>
        <dbReference type="RefSeq" id="XP_016463869.1"/>
    </source>
</evidence>
<reference evidence="8" key="2">
    <citation type="submission" date="2025-08" db="UniProtKB">
        <authorList>
            <consortium name="RefSeq"/>
        </authorList>
    </citation>
    <scope>IDENTIFICATION</scope>
    <source>
        <tissue evidence="8">Leaf</tissue>
    </source>
</reference>
<evidence type="ECO:0000256" key="2">
    <source>
        <dbReference type="ARBA" id="ARBA00022771"/>
    </source>
</evidence>
<evidence type="ECO:0000313" key="7">
    <source>
        <dbReference type="Proteomes" id="UP000790787"/>
    </source>
</evidence>
<dbReference type="AlphaFoldDB" id="A0A1S3ZHL9"/>
<evidence type="ECO:0000256" key="4">
    <source>
        <dbReference type="SAM" id="MobiDB-lite"/>
    </source>
</evidence>
<dbReference type="GO" id="GO:0008270">
    <property type="term" value="F:zinc ion binding"/>
    <property type="evidence" value="ECO:0007669"/>
    <property type="project" value="UniProtKB-KW"/>
</dbReference>
<reference evidence="7" key="1">
    <citation type="journal article" date="2014" name="Nat. Commun.">
        <title>The tobacco genome sequence and its comparison with those of tomato and potato.</title>
        <authorList>
            <person name="Sierro N."/>
            <person name="Battey J.N."/>
            <person name="Ouadi S."/>
            <person name="Bakaher N."/>
            <person name="Bovet L."/>
            <person name="Willig A."/>
            <person name="Goepfert S."/>
            <person name="Peitsch M.C."/>
            <person name="Ivanov N.V."/>
        </authorList>
    </citation>
    <scope>NUCLEOTIDE SEQUENCE [LARGE SCALE GENOMIC DNA]</scope>
</reference>
<name>A0A1S3ZHL9_TOBAC</name>
<feature type="transmembrane region" description="Helical" evidence="5">
    <location>
        <begin position="220"/>
        <end position="238"/>
    </location>
</feature>
<dbReference type="PANTHER" id="PTHR46214:SF18">
    <property type="entry name" value="RING-CH-TYPE DOMAIN-CONTAINING PROTEIN"/>
    <property type="match status" value="1"/>
</dbReference>
<dbReference type="GeneID" id="107786876"/>
<evidence type="ECO:0000259" key="6">
    <source>
        <dbReference type="PROSITE" id="PS51292"/>
    </source>
</evidence>
<dbReference type="PaxDb" id="4097-A0A1S3ZHL9"/>
<feature type="domain" description="RING-CH-type" evidence="6">
    <location>
        <begin position="108"/>
        <end position="186"/>
    </location>
</feature>
<dbReference type="KEGG" id="nta:107786876"/>
<evidence type="ECO:0000256" key="5">
    <source>
        <dbReference type="SAM" id="Phobius"/>
    </source>
</evidence>
<dbReference type="SMART" id="SM00744">
    <property type="entry name" value="RINGv"/>
    <property type="match status" value="1"/>
</dbReference>
<evidence type="ECO:0000256" key="1">
    <source>
        <dbReference type="ARBA" id="ARBA00022723"/>
    </source>
</evidence>
<dbReference type="Proteomes" id="UP000790787">
    <property type="component" value="Chromosome 3"/>
</dbReference>
<dbReference type="InterPro" id="IPR013083">
    <property type="entry name" value="Znf_RING/FYVE/PHD"/>
</dbReference>
<dbReference type="Gene3D" id="3.30.40.10">
    <property type="entry name" value="Zinc/RING finger domain, C3HC4 (zinc finger)"/>
    <property type="match status" value="1"/>
</dbReference>
<protein>
    <submittedName>
        <fullName evidence="8">Uncharacterized protein LOC107786876</fullName>
    </submittedName>
</protein>
<keyword evidence="5" id="KW-0472">Membrane</keyword>
<feature type="compositionally biased region" description="Basic residues" evidence="4">
    <location>
        <begin position="21"/>
        <end position="34"/>
    </location>
</feature>
<dbReference type="RefSeq" id="XP_016463869.1">
    <property type="nucleotide sequence ID" value="XM_016608383.2"/>
</dbReference>
<feature type="region of interest" description="Disordered" evidence="4">
    <location>
        <begin position="1"/>
        <end position="66"/>
    </location>
</feature>
<keyword evidence="7" id="KW-1185">Reference proteome</keyword>
<keyword evidence="3" id="KW-0862">Zinc</keyword>
<feature type="compositionally biased region" description="Polar residues" evidence="4">
    <location>
        <begin position="37"/>
        <end position="61"/>
    </location>
</feature>
<keyword evidence="5" id="KW-1133">Transmembrane helix</keyword>
<proteinExistence type="predicted"/>
<evidence type="ECO:0000256" key="3">
    <source>
        <dbReference type="ARBA" id="ARBA00022833"/>
    </source>
</evidence>
<dbReference type="Pfam" id="PF12906">
    <property type="entry name" value="RINGv"/>
    <property type="match status" value="1"/>
</dbReference>
<organism evidence="7 8">
    <name type="scientific">Nicotiana tabacum</name>
    <name type="common">Common tobacco</name>
    <dbReference type="NCBI Taxonomy" id="4097"/>
    <lineage>
        <taxon>Eukaryota</taxon>
        <taxon>Viridiplantae</taxon>
        <taxon>Streptophyta</taxon>
        <taxon>Embryophyta</taxon>
        <taxon>Tracheophyta</taxon>
        <taxon>Spermatophyta</taxon>
        <taxon>Magnoliopsida</taxon>
        <taxon>eudicotyledons</taxon>
        <taxon>Gunneridae</taxon>
        <taxon>Pentapetalae</taxon>
        <taxon>asterids</taxon>
        <taxon>lamiids</taxon>
        <taxon>Solanales</taxon>
        <taxon>Solanaceae</taxon>
        <taxon>Nicotianoideae</taxon>
        <taxon>Nicotianeae</taxon>
        <taxon>Nicotiana</taxon>
    </lineage>
</organism>
<dbReference type="PANTHER" id="PTHR46214">
    <property type="entry name" value="ZINC FINGER, RING-CH-TYPE"/>
    <property type="match status" value="1"/>
</dbReference>
<dbReference type="RefSeq" id="XP_016463869.1">
    <property type="nucleotide sequence ID" value="XM_016608383.1"/>
</dbReference>
<sequence length="244" mass="26908">MSTFEANNADIERNGSNRNGSSRRHRRRRRRRRPSMAASSETTTTDGSLNFTDSDSDQSWHSPLGSMAGESEGILVNCEPQRDNKQKRGSFSDEEIDLESGELELLKLHNKEERDCRICHLSLLKSGGISSSGGDQVQEHSIEMAIELGCSCKGDLGAAHKQCAETWFKTKGNTICEICGANALNIAGEQTNEANNATVASVAAPVGLSETRVFWHGRRVMNFLLASMVFAFVISWLFHFNILP</sequence>
<keyword evidence="1" id="KW-0479">Metal-binding</keyword>